<evidence type="ECO:0000256" key="1">
    <source>
        <dbReference type="SAM" id="MobiDB-lite"/>
    </source>
</evidence>
<keyword evidence="3" id="KW-1185">Reference proteome</keyword>
<feature type="compositionally biased region" description="Low complexity" evidence="1">
    <location>
        <begin position="8"/>
        <end position="19"/>
    </location>
</feature>
<sequence length="128" mass="13489">MSPPPSGKKPVGSVPPKISVGERRKDAEHSGNHSAPFTSFIAEPVGSVAPKISVEPVGSVAPKISVENRLKNAEARLADTFTLFCPEPVGSVAPRLTSGDKTRNVDIPLTGSITLLCPAQAYPVPYFR</sequence>
<dbReference type="Proteomes" id="UP000268350">
    <property type="component" value="Unassembled WGS sequence"/>
</dbReference>
<evidence type="ECO:0000313" key="3">
    <source>
        <dbReference type="Proteomes" id="UP000268350"/>
    </source>
</evidence>
<gene>
    <name evidence="2" type="ORF">DGUA_6G000545</name>
</gene>
<feature type="compositionally biased region" description="Basic and acidic residues" evidence="1">
    <location>
        <begin position="20"/>
        <end position="31"/>
    </location>
</feature>
<organism evidence="2 3">
    <name type="scientific">Drosophila guanche</name>
    <name type="common">Fruit fly</name>
    <dbReference type="NCBI Taxonomy" id="7266"/>
    <lineage>
        <taxon>Eukaryota</taxon>
        <taxon>Metazoa</taxon>
        <taxon>Ecdysozoa</taxon>
        <taxon>Arthropoda</taxon>
        <taxon>Hexapoda</taxon>
        <taxon>Insecta</taxon>
        <taxon>Pterygota</taxon>
        <taxon>Neoptera</taxon>
        <taxon>Endopterygota</taxon>
        <taxon>Diptera</taxon>
        <taxon>Brachycera</taxon>
        <taxon>Muscomorpha</taxon>
        <taxon>Ephydroidea</taxon>
        <taxon>Drosophilidae</taxon>
        <taxon>Drosophila</taxon>
        <taxon>Sophophora</taxon>
    </lineage>
</organism>
<accession>A0A3B0IYS6</accession>
<dbReference type="EMBL" id="OUUW01000001">
    <property type="protein sequence ID" value="SPP73125.1"/>
    <property type="molecule type" value="Genomic_DNA"/>
</dbReference>
<feature type="region of interest" description="Disordered" evidence="1">
    <location>
        <begin position="1"/>
        <end position="38"/>
    </location>
</feature>
<dbReference type="AlphaFoldDB" id="A0A3B0IYS6"/>
<proteinExistence type="predicted"/>
<name>A0A3B0IYS6_DROGU</name>
<protein>
    <submittedName>
        <fullName evidence="2">Uncharacterized protein</fullName>
    </submittedName>
</protein>
<evidence type="ECO:0000313" key="2">
    <source>
        <dbReference type="EMBL" id="SPP73125.1"/>
    </source>
</evidence>
<dbReference type="STRING" id="7266.A0A3B0IYS6"/>
<reference evidence="3" key="1">
    <citation type="submission" date="2018-01" db="EMBL/GenBank/DDBJ databases">
        <authorList>
            <person name="Alioto T."/>
            <person name="Alioto T."/>
        </authorList>
    </citation>
    <scope>NUCLEOTIDE SEQUENCE [LARGE SCALE GENOMIC DNA]</scope>
</reference>